<reference evidence="1" key="1">
    <citation type="journal article" date="2022" name="IScience">
        <title>Evolution of zygomycete secretomes and the origins of terrestrial fungal ecologies.</title>
        <authorList>
            <person name="Chang Y."/>
            <person name="Wang Y."/>
            <person name="Mondo S."/>
            <person name="Ahrendt S."/>
            <person name="Andreopoulos W."/>
            <person name="Barry K."/>
            <person name="Beard J."/>
            <person name="Benny G.L."/>
            <person name="Blankenship S."/>
            <person name="Bonito G."/>
            <person name="Cuomo C."/>
            <person name="Desiro A."/>
            <person name="Gervers K.A."/>
            <person name="Hundley H."/>
            <person name="Kuo A."/>
            <person name="LaButti K."/>
            <person name="Lang B.F."/>
            <person name="Lipzen A."/>
            <person name="O'Donnell K."/>
            <person name="Pangilinan J."/>
            <person name="Reynolds N."/>
            <person name="Sandor L."/>
            <person name="Smith M.E."/>
            <person name="Tsang A."/>
            <person name="Grigoriev I.V."/>
            <person name="Stajich J.E."/>
            <person name="Spatafora J.W."/>
        </authorList>
    </citation>
    <scope>NUCLEOTIDE SEQUENCE</scope>
    <source>
        <strain evidence="1">RSA 2281</strain>
    </source>
</reference>
<name>A0AAD5PAK8_9FUNG</name>
<gene>
    <name evidence="1" type="ORF">BDA99DRAFT_540498</name>
</gene>
<evidence type="ECO:0000313" key="1">
    <source>
        <dbReference type="EMBL" id="KAI9253893.1"/>
    </source>
</evidence>
<organism evidence="1 2">
    <name type="scientific">Phascolomyces articulosus</name>
    <dbReference type="NCBI Taxonomy" id="60185"/>
    <lineage>
        <taxon>Eukaryota</taxon>
        <taxon>Fungi</taxon>
        <taxon>Fungi incertae sedis</taxon>
        <taxon>Mucoromycota</taxon>
        <taxon>Mucoromycotina</taxon>
        <taxon>Mucoromycetes</taxon>
        <taxon>Mucorales</taxon>
        <taxon>Lichtheimiaceae</taxon>
        <taxon>Phascolomyces</taxon>
    </lineage>
</organism>
<reference evidence="1" key="2">
    <citation type="submission" date="2023-02" db="EMBL/GenBank/DDBJ databases">
        <authorList>
            <consortium name="DOE Joint Genome Institute"/>
            <person name="Mondo S.J."/>
            <person name="Chang Y."/>
            <person name="Wang Y."/>
            <person name="Ahrendt S."/>
            <person name="Andreopoulos W."/>
            <person name="Barry K."/>
            <person name="Beard J."/>
            <person name="Benny G.L."/>
            <person name="Blankenship S."/>
            <person name="Bonito G."/>
            <person name="Cuomo C."/>
            <person name="Desiro A."/>
            <person name="Gervers K.A."/>
            <person name="Hundley H."/>
            <person name="Kuo A."/>
            <person name="LaButti K."/>
            <person name="Lang B.F."/>
            <person name="Lipzen A."/>
            <person name="O'Donnell K."/>
            <person name="Pangilinan J."/>
            <person name="Reynolds N."/>
            <person name="Sandor L."/>
            <person name="Smith M.W."/>
            <person name="Tsang A."/>
            <person name="Grigoriev I.V."/>
            <person name="Stajich J.E."/>
            <person name="Spatafora J.W."/>
        </authorList>
    </citation>
    <scope>NUCLEOTIDE SEQUENCE</scope>
    <source>
        <strain evidence="1">RSA 2281</strain>
    </source>
</reference>
<evidence type="ECO:0000313" key="2">
    <source>
        <dbReference type="Proteomes" id="UP001209540"/>
    </source>
</evidence>
<sequence>MIYIILTKRTLHIKEFQELIDAKYFFFKPSLFTLFFVDLKCLTGLRKKNCALVEIKTIPTCFLAIYCKVLKHRHIESAYYQHYRLFFQTIKLYVNNGTKTSFGEIIFQETSTKLGNTSKEVNHTPQQCQELFNTHLSYKEILRGKREALLP</sequence>
<dbReference type="Proteomes" id="UP001209540">
    <property type="component" value="Unassembled WGS sequence"/>
</dbReference>
<protein>
    <submittedName>
        <fullName evidence="1">Uncharacterized protein</fullName>
    </submittedName>
</protein>
<dbReference type="AlphaFoldDB" id="A0AAD5PAK8"/>
<dbReference type="EMBL" id="JAIXMP010000025">
    <property type="protein sequence ID" value="KAI9253893.1"/>
    <property type="molecule type" value="Genomic_DNA"/>
</dbReference>
<accession>A0AAD5PAK8</accession>
<comment type="caution">
    <text evidence="1">The sequence shown here is derived from an EMBL/GenBank/DDBJ whole genome shotgun (WGS) entry which is preliminary data.</text>
</comment>
<proteinExistence type="predicted"/>
<keyword evidence="2" id="KW-1185">Reference proteome</keyword>